<dbReference type="AlphaFoldDB" id="A0A485KZ48"/>
<gene>
    <name evidence="2" type="primary">Aste57867_13486</name>
    <name evidence="1" type="ORF">As57867_013436</name>
    <name evidence="2" type="ORF">ASTE57867_13486</name>
</gene>
<evidence type="ECO:0000313" key="1">
    <source>
        <dbReference type="EMBL" id="KAF0695722.1"/>
    </source>
</evidence>
<dbReference type="EMBL" id="CAADRA010005476">
    <property type="protein sequence ID" value="VFT90324.1"/>
    <property type="molecule type" value="Genomic_DNA"/>
</dbReference>
<organism evidence="2 3">
    <name type="scientific">Aphanomyces stellatus</name>
    <dbReference type="NCBI Taxonomy" id="120398"/>
    <lineage>
        <taxon>Eukaryota</taxon>
        <taxon>Sar</taxon>
        <taxon>Stramenopiles</taxon>
        <taxon>Oomycota</taxon>
        <taxon>Saprolegniomycetes</taxon>
        <taxon>Saprolegniales</taxon>
        <taxon>Verrucalvaceae</taxon>
        <taxon>Aphanomyces</taxon>
    </lineage>
</organism>
<reference evidence="2 3" key="1">
    <citation type="submission" date="2019-03" db="EMBL/GenBank/DDBJ databases">
        <authorList>
            <person name="Gaulin E."/>
            <person name="Dumas B."/>
        </authorList>
    </citation>
    <scope>NUCLEOTIDE SEQUENCE [LARGE SCALE GENOMIC DNA]</scope>
    <source>
        <strain evidence="2">CBS 568.67</strain>
    </source>
</reference>
<accession>A0A485KZ48</accession>
<dbReference type="Proteomes" id="UP000332933">
    <property type="component" value="Unassembled WGS sequence"/>
</dbReference>
<name>A0A485KZ48_9STRA</name>
<dbReference type="EMBL" id="VJMH01005455">
    <property type="protein sequence ID" value="KAF0695722.1"/>
    <property type="molecule type" value="Genomic_DNA"/>
</dbReference>
<sequence length="228" mass="25731">MPPGSSSKEKVTATSCMPTTCTSVSLAALYEMYYPTDATKDLPALTGYFMHDGDMFTMPLNGASLEDVFGLALLVQSKHQHDRRKFRTRAAADVETAWRSISRFDTDRRKPALPPHTNLRDVPTVYSMSKALELHQERVLGDVELGRVRRYTRAWLYFEAHHRAMSRLVPVKSLYLPATHKTRATPLKELPCALSLATTKHRFSSMNSIHSCLSTAWSIVNENSAHYD</sequence>
<evidence type="ECO:0000313" key="3">
    <source>
        <dbReference type="Proteomes" id="UP000332933"/>
    </source>
</evidence>
<reference evidence="1" key="2">
    <citation type="submission" date="2019-06" db="EMBL/GenBank/DDBJ databases">
        <title>Genomics analysis of Aphanomyces spp. identifies a new class of oomycete effector associated with host adaptation.</title>
        <authorList>
            <person name="Gaulin E."/>
        </authorList>
    </citation>
    <scope>NUCLEOTIDE SEQUENCE</scope>
    <source>
        <strain evidence="1">CBS 578.67</strain>
    </source>
</reference>
<keyword evidence="3" id="KW-1185">Reference proteome</keyword>
<proteinExistence type="predicted"/>
<protein>
    <submittedName>
        <fullName evidence="2">Aste57867_13486 protein</fullName>
    </submittedName>
</protein>
<evidence type="ECO:0000313" key="2">
    <source>
        <dbReference type="EMBL" id="VFT90324.1"/>
    </source>
</evidence>